<dbReference type="RefSeq" id="WP_350016823.1">
    <property type="nucleotide sequence ID" value="NZ_CP157948.1"/>
</dbReference>
<keyword evidence="1" id="KW-0472">Membrane</keyword>
<gene>
    <name evidence="2" type="ORF">ABNK63_04565</name>
</gene>
<accession>A0AAU7QN38</accession>
<evidence type="ECO:0000256" key="1">
    <source>
        <dbReference type="SAM" id="Phobius"/>
    </source>
</evidence>
<keyword evidence="1" id="KW-1133">Transmembrane helix</keyword>
<organism evidence="2">
    <name type="scientific">Rhodanobacter sp. IGA1.0</name>
    <dbReference type="NCBI Taxonomy" id="3158582"/>
    <lineage>
        <taxon>Bacteria</taxon>
        <taxon>Pseudomonadati</taxon>
        <taxon>Pseudomonadota</taxon>
        <taxon>Gammaproteobacteria</taxon>
        <taxon>Lysobacterales</taxon>
        <taxon>Rhodanobacteraceae</taxon>
        <taxon>Rhodanobacter</taxon>
    </lineage>
</organism>
<protein>
    <submittedName>
        <fullName evidence="2">DUF2069 domain-containing protein</fullName>
    </submittedName>
</protein>
<feature type="transmembrane region" description="Helical" evidence="1">
    <location>
        <begin position="66"/>
        <end position="83"/>
    </location>
</feature>
<dbReference type="EMBL" id="CP157948">
    <property type="protein sequence ID" value="XBS90925.1"/>
    <property type="molecule type" value="Genomic_DNA"/>
</dbReference>
<dbReference type="Pfam" id="PF09842">
    <property type="entry name" value="DUF2069"/>
    <property type="match status" value="1"/>
</dbReference>
<evidence type="ECO:0000313" key="2">
    <source>
        <dbReference type="EMBL" id="XBS90925.1"/>
    </source>
</evidence>
<reference evidence="2" key="1">
    <citation type="submission" date="2024-06" db="EMBL/GenBank/DDBJ databases">
        <authorList>
            <person name="Sun Y."/>
        </authorList>
    </citation>
    <scope>NUCLEOTIDE SEQUENCE</scope>
    <source>
        <strain evidence="2">IGA1.0</strain>
    </source>
</reference>
<keyword evidence="1" id="KW-0812">Transmembrane</keyword>
<feature type="transmembrane region" description="Helical" evidence="1">
    <location>
        <begin position="95"/>
        <end position="114"/>
    </location>
</feature>
<feature type="transmembrane region" description="Helical" evidence="1">
    <location>
        <begin position="39"/>
        <end position="59"/>
    </location>
</feature>
<proteinExistence type="predicted"/>
<sequence>MSAATRAPILPVYRLGLIAWALLVVLQLVWHAWLFPPQSMPVTLLLAITAVPLLLPLFALRDVRRALLWVGILSLFYFCHGVSEAWSSAGTERWLAVAEVVLTVLLIGALGAGVKRKPRSRDAA</sequence>
<dbReference type="AlphaFoldDB" id="A0AAU7QN38"/>
<dbReference type="InterPro" id="IPR018643">
    <property type="entry name" value="DUF2069_membrane"/>
</dbReference>
<feature type="transmembrane region" description="Helical" evidence="1">
    <location>
        <begin position="12"/>
        <end position="33"/>
    </location>
</feature>
<name>A0AAU7QN38_9GAMM</name>